<dbReference type="RefSeq" id="WP_344637434.1">
    <property type="nucleotide sequence ID" value="NZ_BAAATR010000014.1"/>
</dbReference>
<evidence type="ECO:0000313" key="3">
    <source>
        <dbReference type="Proteomes" id="UP001500305"/>
    </source>
</evidence>
<gene>
    <name evidence="2" type="ORF">GCM10010430_36130</name>
</gene>
<proteinExistence type="predicted"/>
<dbReference type="Pfam" id="PF22564">
    <property type="entry name" value="HAAS"/>
    <property type="match status" value="1"/>
</dbReference>
<keyword evidence="1" id="KW-0472">Membrane</keyword>
<accession>A0ABN3E719</accession>
<sequence>MTPIEHPLVRAYLDAVTRFTAALPDERRRELLADLREHIEVALADRDPVDEDAVRQVLNNLGRPQEIADAALDAEGGPRPEPESAGRTKLTLALAVLPAPMFLVPVLGPVLGLAAAIAVLVRVWKSPQWTRREKKQATLLLFSPVVAVPLVAAAFSVSSAGLTPINVLAVCLVGFSLPVLAAVRLARSAARLRTGALTV</sequence>
<keyword evidence="3" id="KW-1185">Reference proteome</keyword>
<evidence type="ECO:0000313" key="2">
    <source>
        <dbReference type="EMBL" id="GAA2250104.1"/>
    </source>
</evidence>
<feature type="transmembrane region" description="Helical" evidence="1">
    <location>
        <begin position="163"/>
        <end position="183"/>
    </location>
</feature>
<comment type="caution">
    <text evidence="2">The sequence shown here is derived from an EMBL/GenBank/DDBJ whole genome shotgun (WGS) entry which is preliminary data.</text>
</comment>
<evidence type="ECO:0000256" key="1">
    <source>
        <dbReference type="SAM" id="Phobius"/>
    </source>
</evidence>
<organism evidence="2 3">
    <name type="scientific">Kitasatospora cystarginea</name>
    <dbReference type="NCBI Taxonomy" id="58350"/>
    <lineage>
        <taxon>Bacteria</taxon>
        <taxon>Bacillati</taxon>
        <taxon>Actinomycetota</taxon>
        <taxon>Actinomycetes</taxon>
        <taxon>Kitasatosporales</taxon>
        <taxon>Streptomycetaceae</taxon>
        <taxon>Kitasatospora</taxon>
    </lineage>
</organism>
<keyword evidence="1" id="KW-0812">Transmembrane</keyword>
<dbReference type="EMBL" id="BAAATR010000014">
    <property type="protein sequence ID" value="GAA2250104.1"/>
    <property type="molecule type" value="Genomic_DNA"/>
</dbReference>
<evidence type="ECO:0008006" key="4">
    <source>
        <dbReference type="Google" id="ProtNLM"/>
    </source>
</evidence>
<dbReference type="Proteomes" id="UP001500305">
    <property type="component" value="Unassembled WGS sequence"/>
</dbReference>
<reference evidence="2 3" key="1">
    <citation type="journal article" date="2019" name="Int. J. Syst. Evol. Microbiol.">
        <title>The Global Catalogue of Microorganisms (GCM) 10K type strain sequencing project: providing services to taxonomists for standard genome sequencing and annotation.</title>
        <authorList>
            <consortium name="The Broad Institute Genomics Platform"/>
            <consortium name="The Broad Institute Genome Sequencing Center for Infectious Disease"/>
            <person name="Wu L."/>
            <person name="Ma J."/>
        </authorList>
    </citation>
    <scope>NUCLEOTIDE SEQUENCE [LARGE SCALE GENOMIC DNA]</scope>
    <source>
        <strain evidence="2 3">JCM 7356</strain>
    </source>
</reference>
<feature type="transmembrane region" description="Helical" evidence="1">
    <location>
        <begin position="136"/>
        <end position="157"/>
    </location>
</feature>
<name>A0ABN3E719_9ACTN</name>
<feature type="transmembrane region" description="Helical" evidence="1">
    <location>
        <begin position="102"/>
        <end position="124"/>
    </location>
</feature>
<keyword evidence="1" id="KW-1133">Transmembrane helix</keyword>
<protein>
    <recommendedName>
        <fullName evidence="4">DUF1700 domain-containing protein</fullName>
    </recommendedName>
</protein>